<dbReference type="NCBIfam" id="TIGR00437">
    <property type="entry name" value="feoB"/>
    <property type="match status" value="1"/>
</dbReference>
<sequence>MGLTNTSTGAGVLNCCGLHIKRETQQDKIVALAGNPNVGKSTVFNSLTGLNQHTGNWPGKTVANAQGKYRHKDRNFIMVDIPGTYSLMANSAEEEVARDFICFGGSDAVVVVADATCLERNLNVVLQTMEITGKVVLCVNLMDEARKKKISIDLDLLASKLGIPVVGISARSCKGLDCLMDAVCSVTESSNELKPLHIKYIDQIEIAVSMIEPAVEEVLQRHVSARWVSLRLLDGDESLLKSLKAYLGFDLTDNDEILKWTVRARDFLREAGIPHDQLRDRVVAEIVKTCEDITREAVVFEKKECAERDGKIDKILTSRLTGIPIMLALLFGILWITIVGANVPSRLLASGLFHVYELVSQFFLWIQVPVWVHGILADGVFRTLAWVISVMLPPMAIFFPLFTLLEDLGYLPRVAFNLDNFFRKACAHGKQALTMCMGFGCNACGVIGCRIIDSPRERLIATITNSFVPCNGRFPTLIAIITMFFAGTAGGAFHSIVSTLMLTGVIVLGIAMTILISRLLSKTILKGMPSSFNLELPPYRRPQVGRVVVRSILDRTLFVLGRAVVVAVPAGLVIWILANIHVGDLSLLSHCAGFLDPFARLIGLDGYILMAFILGFPANEIVVPIMIMSYMATSRLTELQSLHDLYALFVNHGWTWLTAVCTMLFSLMHWPCGTTCLTIKKETGSLKWTLVSFAVPTAAGIAICFIVAGAARLLGIA</sequence>
<evidence type="ECO:0000256" key="13">
    <source>
        <dbReference type="RuleBase" id="RU362098"/>
    </source>
</evidence>
<feature type="binding site" evidence="12">
    <location>
        <position position="45"/>
    </location>
    <ligand>
        <name>Mg(2+)</name>
        <dbReference type="ChEBI" id="CHEBI:18420"/>
        <label>2</label>
    </ligand>
</feature>
<feature type="binding site" evidence="11">
    <location>
        <begin position="80"/>
        <end position="83"/>
    </location>
    <ligand>
        <name>GTP</name>
        <dbReference type="ChEBI" id="CHEBI:37565"/>
        <label>1</label>
    </ligand>
</feature>
<evidence type="ECO:0000256" key="3">
    <source>
        <dbReference type="ARBA" id="ARBA00022448"/>
    </source>
</evidence>
<dbReference type="Gene3D" id="1.10.287.1770">
    <property type="match status" value="1"/>
</dbReference>
<dbReference type="Pfam" id="PF02421">
    <property type="entry name" value="FeoB_N"/>
    <property type="match status" value="1"/>
</dbReference>
<dbReference type="Pfam" id="PF07664">
    <property type="entry name" value="FeoB_C"/>
    <property type="match status" value="1"/>
</dbReference>
<evidence type="ECO:0000256" key="1">
    <source>
        <dbReference type="ARBA" id="ARBA00003926"/>
    </source>
</evidence>
<dbReference type="EMBL" id="QPJT01000009">
    <property type="protein sequence ID" value="RCX16915.1"/>
    <property type="molecule type" value="Genomic_DNA"/>
</dbReference>
<evidence type="ECO:0000256" key="6">
    <source>
        <dbReference type="ARBA" id="ARBA00022741"/>
    </source>
</evidence>
<dbReference type="Gene3D" id="3.40.50.300">
    <property type="entry name" value="P-loop containing nucleotide triphosphate hydrolases"/>
    <property type="match status" value="1"/>
</dbReference>
<comment type="caution">
    <text evidence="15">The sequence shown here is derived from an EMBL/GenBank/DDBJ whole genome shotgun (WGS) entry which is preliminary data.</text>
</comment>
<keyword evidence="12" id="KW-0479">Metal-binding</keyword>
<dbReference type="PANTHER" id="PTHR43185">
    <property type="entry name" value="FERROUS IRON TRANSPORT PROTEIN B"/>
    <property type="match status" value="1"/>
</dbReference>
<evidence type="ECO:0000256" key="11">
    <source>
        <dbReference type="PIRSR" id="PIRSR603373-1"/>
    </source>
</evidence>
<feature type="transmembrane region" description="Helical" evidence="13">
    <location>
        <begin position="645"/>
        <end position="670"/>
    </location>
</feature>
<evidence type="ECO:0000256" key="9">
    <source>
        <dbReference type="ARBA" id="ARBA00023136"/>
    </source>
</evidence>
<dbReference type="RefSeq" id="WP_114297640.1">
    <property type="nucleotide sequence ID" value="NZ_QPJT01000009.1"/>
</dbReference>
<keyword evidence="3 13" id="KW-0813">Transport</keyword>
<organism evidence="15 16">
    <name type="scientific">Anaerobacterium chartisolvens</name>
    <dbReference type="NCBI Taxonomy" id="1297424"/>
    <lineage>
        <taxon>Bacteria</taxon>
        <taxon>Bacillati</taxon>
        <taxon>Bacillota</taxon>
        <taxon>Clostridia</taxon>
        <taxon>Eubacteriales</taxon>
        <taxon>Oscillospiraceae</taxon>
        <taxon>Anaerobacterium</taxon>
    </lineage>
</organism>
<feature type="transmembrane region" description="Helical" evidence="13">
    <location>
        <begin position="474"/>
        <end position="493"/>
    </location>
</feature>
<keyword evidence="16" id="KW-1185">Reference proteome</keyword>
<feature type="transmembrane region" description="Helical" evidence="13">
    <location>
        <begin position="607"/>
        <end position="633"/>
    </location>
</feature>
<feature type="transmembrane region" description="Helical" evidence="13">
    <location>
        <begin position="384"/>
        <end position="405"/>
    </location>
</feature>
<gene>
    <name evidence="15" type="ORF">DFR58_109143</name>
</gene>
<feature type="transmembrane region" description="Helical" evidence="13">
    <location>
        <begin position="556"/>
        <end position="578"/>
    </location>
</feature>
<feature type="transmembrane region" description="Helical" evidence="13">
    <location>
        <begin position="690"/>
        <end position="714"/>
    </location>
</feature>
<dbReference type="GO" id="GO:0046872">
    <property type="term" value="F:metal ion binding"/>
    <property type="evidence" value="ECO:0007669"/>
    <property type="project" value="UniProtKB-KW"/>
</dbReference>
<dbReference type="PANTHER" id="PTHR43185:SF2">
    <property type="entry name" value="FERROUS IRON TRANSPORT PROTEIN B"/>
    <property type="match status" value="1"/>
</dbReference>
<protein>
    <recommendedName>
        <fullName evidence="10 13">Ferrous iron transport protein B</fullName>
    </recommendedName>
</protein>
<keyword evidence="8 11" id="KW-0342">GTP-binding</keyword>
<evidence type="ECO:0000256" key="4">
    <source>
        <dbReference type="ARBA" id="ARBA00022475"/>
    </source>
</evidence>
<dbReference type="InterPro" id="IPR030389">
    <property type="entry name" value="G_FEOB_dom"/>
</dbReference>
<comment type="subcellular location">
    <subcellularLocation>
        <location evidence="2 13">Cell membrane</location>
        <topology evidence="2 13">Multi-pass membrane protein</topology>
    </subcellularLocation>
</comment>
<comment type="similarity">
    <text evidence="13">Belongs to the TRAFAC class TrmE-Era-EngA-EngB-Septin-like GTPase superfamily. FeoB GTPase (TC 9.A.8) family.</text>
</comment>
<keyword evidence="13" id="KW-0410">Iron transport</keyword>
<dbReference type="InterPro" id="IPR027417">
    <property type="entry name" value="P-loop_NTPase"/>
</dbReference>
<accession>A0A369B6F5</accession>
<feature type="binding site" evidence="12">
    <location>
        <position position="46"/>
    </location>
    <ligand>
        <name>Mg(2+)</name>
        <dbReference type="ChEBI" id="CHEBI:18420"/>
        <label>2</label>
    </ligand>
</feature>
<evidence type="ECO:0000256" key="2">
    <source>
        <dbReference type="ARBA" id="ARBA00004651"/>
    </source>
</evidence>
<dbReference type="InterPro" id="IPR011642">
    <property type="entry name" value="Gate_dom"/>
</dbReference>
<dbReference type="InterPro" id="IPR041069">
    <property type="entry name" value="FeoB_Cyto"/>
</dbReference>
<dbReference type="OrthoDB" id="9809127at2"/>
<dbReference type="GO" id="GO:0005886">
    <property type="term" value="C:plasma membrane"/>
    <property type="evidence" value="ECO:0007669"/>
    <property type="project" value="UniProtKB-SubCell"/>
</dbReference>
<feature type="transmembrane region" description="Helical" evidence="13">
    <location>
        <begin position="353"/>
        <end position="372"/>
    </location>
</feature>
<evidence type="ECO:0000256" key="5">
    <source>
        <dbReference type="ARBA" id="ARBA00022692"/>
    </source>
</evidence>
<dbReference type="Pfam" id="PF17910">
    <property type="entry name" value="FeoB_Cyto"/>
    <property type="match status" value="1"/>
</dbReference>
<feature type="binding site" evidence="12">
    <location>
        <position position="48"/>
    </location>
    <ligand>
        <name>Mg(2+)</name>
        <dbReference type="ChEBI" id="CHEBI:18420"/>
        <label>2</label>
    </ligand>
</feature>
<keyword evidence="6 11" id="KW-0547">Nucleotide-binding</keyword>
<dbReference type="InterPro" id="IPR003373">
    <property type="entry name" value="Fe2_transport_prot-B"/>
</dbReference>
<dbReference type="CDD" id="cd01879">
    <property type="entry name" value="FeoB"/>
    <property type="match status" value="1"/>
</dbReference>
<keyword evidence="13" id="KW-0408">Iron</keyword>
<feature type="binding site" evidence="11">
    <location>
        <begin position="140"/>
        <end position="143"/>
    </location>
    <ligand>
        <name>GTP</name>
        <dbReference type="ChEBI" id="CHEBI:37565"/>
        <label>1</label>
    </ligand>
</feature>
<dbReference type="AlphaFoldDB" id="A0A369B6F5"/>
<dbReference type="GO" id="GO:0015093">
    <property type="term" value="F:ferrous iron transmembrane transporter activity"/>
    <property type="evidence" value="ECO:0007669"/>
    <property type="project" value="UniProtKB-UniRule"/>
</dbReference>
<feature type="domain" description="FeoB-type G" evidence="14">
    <location>
        <begin position="27"/>
        <end position="189"/>
    </location>
</feature>
<dbReference type="SUPFAM" id="SSF52540">
    <property type="entry name" value="P-loop containing nucleoside triphosphate hydrolases"/>
    <property type="match status" value="1"/>
</dbReference>
<keyword evidence="9 13" id="KW-0472">Membrane</keyword>
<reference evidence="15 16" key="1">
    <citation type="submission" date="2018-07" db="EMBL/GenBank/DDBJ databases">
        <title>Genomic Encyclopedia of Type Strains, Phase IV (KMG-IV): sequencing the most valuable type-strain genomes for metagenomic binning, comparative biology and taxonomic classification.</title>
        <authorList>
            <person name="Goeker M."/>
        </authorList>
    </citation>
    <scope>NUCLEOTIDE SEQUENCE [LARGE SCALE GENOMIC DNA]</scope>
    <source>
        <strain evidence="15 16">DSM 27016</strain>
    </source>
</reference>
<evidence type="ECO:0000256" key="10">
    <source>
        <dbReference type="NCBIfam" id="TIGR00437"/>
    </source>
</evidence>
<feature type="transmembrane region" description="Helical" evidence="13">
    <location>
        <begin position="499"/>
        <end position="520"/>
    </location>
</feature>
<dbReference type="GO" id="GO:0005525">
    <property type="term" value="F:GTP binding"/>
    <property type="evidence" value="ECO:0007669"/>
    <property type="project" value="UniProtKB-KW"/>
</dbReference>
<evidence type="ECO:0000259" key="14">
    <source>
        <dbReference type="PROSITE" id="PS51711"/>
    </source>
</evidence>
<dbReference type="PROSITE" id="PS51711">
    <property type="entry name" value="G_FEOB"/>
    <property type="match status" value="1"/>
</dbReference>
<name>A0A369B6F5_9FIRM</name>
<dbReference type="InterPro" id="IPR011640">
    <property type="entry name" value="Fe2_transport_prot_B_C"/>
</dbReference>
<keyword evidence="12" id="KW-0460">Magnesium</keyword>
<feature type="binding site" evidence="11">
    <location>
        <begin position="34"/>
        <end position="41"/>
    </location>
    <ligand>
        <name>GTP</name>
        <dbReference type="ChEBI" id="CHEBI:37565"/>
        <label>1</label>
    </ligand>
</feature>
<feature type="binding site" evidence="12">
    <location>
        <position position="49"/>
    </location>
    <ligand>
        <name>Mg(2+)</name>
        <dbReference type="ChEBI" id="CHEBI:18420"/>
        <label>2</label>
    </ligand>
</feature>
<dbReference type="Proteomes" id="UP000253034">
    <property type="component" value="Unassembled WGS sequence"/>
</dbReference>
<keyword evidence="13" id="KW-0406">Ion transport</keyword>
<keyword evidence="5 13" id="KW-0812">Transmembrane</keyword>
<feature type="transmembrane region" description="Helical" evidence="13">
    <location>
        <begin position="320"/>
        <end position="341"/>
    </location>
</feature>
<dbReference type="InterPro" id="IPR050860">
    <property type="entry name" value="FeoB_GTPase"/>
</dbReference>
<keyword evidence="7 13" id="KW-1133">Transmembrane helix</keyword>
<evidence type="ECO:0000256" key="12">
    <source>
        <dbReference type="PIRSR" id="PIRSR603373-2"/>
    </source>
</evidence>
<evidence type="ECO:0000256" key="8">
    <source>
        <dbReference type="ARBA" id="ARBA00023134"/>
    </source>
</evidence>
<evidence type="ECO:0000313" key="15">
    <source>
        <dbReference type="EMBL" id="RCX16915.1"/>
    </source>
</evidence>
<evidence type="ECO:0000313" key="16">
    <source>
        <dbReference type="Proteomes" id="UP000253034"/>
    </source>
</evidence>
<proteinExistence type="inferred from homology"/>
<keyword evidence="4" id="KW-1003">Cell membrane</keyword>
<comment type="function">
    <text evidence="1 13">Probable transporter of a GTP-driven Fe(2+) uptake system.</text>
</comment>
<evidence type="ECO:0000256" key="7">
    <source>
        <dbReference type="ARBA" id="ARBA00022989"/>
    </source>
</evidence>
<dbReference type="Pfam" id="PF07670">
    <property type="entry name" value="Gate"/>
    <property type="match status" value="2"/>
</dbReference>